<name>A0A7Z1MZ88_STAAU</name>
<feature type="domain" description="Tyr recombinase" evidence="4">
    <location>
        <begin position="1"/>
        <end position="161"/>
    </location>
</feature>
<evidence type="ECO:0000259" key="4">
    <source>
        <dbReference type="PROSITE" id="PS51898"/>
    </source>
</evidence>
<dbReference type="InterPro" id="IPR011010">
    <property type="entry name" value="DNA_brk_join_enz"/>
</dbReference>
<dbReference type="AlphaFoldDB" id="A0A7Z1MZ88"/>
<comment type="caution">
    <text evidence="5">The sequence shown here is derived from an EMBL/GenBank/DDBJ whole genome shotgun (WGS) entry which is preliminary data.</text>
</comment>
<evidence type="ECO:0000256" key="3">
    <source>
        <dbReference type="ARBA" id="ARBA00023172"/>
    </source>
</evidence>
<dbReference type="InterPro" id="IPR002104">
    <property type="entry name" value="Integrase_catalytic"/>
</dbReference>
<keyword evidence="2" id="KW-0238">DNA-binding</keyword>
<evidence type="ECO:0000313" key="5">
    <source>
        <dbReference type="EMBL" id="PPJ70662.1"/>
    </source>
</evidence>
<dbReference type="Proteomes" id="UP000238775">
    <property type="component" value="Unassembled WGS sequence"/>
</dbReference>
<gene>
    <name evidence="5" type="ORF">CV021_13740</name>
</gene>
<dbReference type="GO" id="GO:0006310">
    <property type="term" value="P:DNA recombination"/>
    <property type="evidence" value="ECO:0007669"/>
    <property type="project" value="UniProtKB-KW"/>
</dbReference>
<dbReference type="PANTHER" id="PTHR30349:SF41">
    <property type="entry name" value="INTEGRASE_RECOMBINASE PROTEIN MJ0367-RELATED"/>
    <property type="match status" value="1"/>
</dbReference>
<comment type="similarity">
    <text evidence="1">Belongs to the 'phage' integrase family.</text>
</comment>
<dbReference type="GO" id="GO:0015074">
    <property type="term" value="P:DNA integration"/>
    <property type="evidence" value="ECO:0007669"/>
    <property type="project" value="InterPro"/>
</dbReference>
<reference evidence="5 6" key="1">
    <citation type="submission" date="2017-11" db="EMBL/GenBank/DDBJ databases">
        <authorList>
            <person name="Founou R.C."/>
            <person name="Founou L."/>
            <person name="Allam M."/>
            <person name="Ismail A."/>
            <person name="Essack S.Y."/>
        </authorList>
    </citation>
    <scope>NUCLEOTIDE SEQUENCE [LARGE SCALE GENOMIC DNA]</scope>
    <source>
        <strain evidence="5 6">G703N2B1</strain>
    </source>
</reference>
<dbReference type="PROSITE" id="PS51898">
    <property type="entry name" value="TYR_RECOMBINASE"/>
    <property type="match status" value="1"/>
</dbReference>
<dbReference type="PANTHER" id="PTHR30349">
    <property type="entry name" value="PHAGE INTEGRASE-RELATED"/>
    <property type="match status" value="1"/>
</dbReference>
<protein>
    <submittedName>
        <fullName evidence="5">Transposase</fullName>
    </submittedName>
</protein>
<evidence type="ECO:0000256" key="1">
    <source>
        <dbReference type="ARBA" id="ARBA00008857"/>
    </source>
</evidence>
<feature type="non-terminal residue" evidence="5">
    <location>
        <position position="1"/>
    </location>
</feature>
<dbReference type="InterPro" id="IPR013762">
    <property type="entry name" value="Integrase-like_cat_sf"/>
</dbReference>
<dbReference type="GO" id="GO:0003677">
    <property type="term" value="F:DNA binding"/>
    <property type="evidence" value="ECO:0007669"/>
    <property type="project" value="UniProtKB-KW"/>
</dbReference>
<dbReference type="RefSeq" id="WP_154700704.1">
    <property type="nucleotide sequence ID" value="NZ_PGWZ01000516.1"/>
</dbReference>
<sequence>YETGLRIGEVLSLRIDDIKFDFRKGHQIVLKNRFNDNGTYLKTGERKIFISQSLIDLYDDYVYEIIDELSICSDYLFVKIKGRNVGEAMNYSDIYSLFNRLKHKTSINVHPHLFRHTHATVFYNETKDIKQVQERLGHSNIQTTINLYVHPTEEDIREDWNKVKHQFQVFNKGE</sequence>
<organism evidence="5 6">
    <name type="scientific">Staphylococcus aureus</name>
    <dbReference type="NCBI Taxonomy" id="1280"/>
    <lineage>
        <taxon>Bacteria</taxon>
        <taxon>Bacillati</taxon>
        <taxon>Bacillota</taxon>
        <taxon>Bacilli</taxon>
        <taxon>Bacillales</taxon>
        <taxon>Staphylococcaceae</taxon>
        <taxon>Staphylococcus</taxon>
    </lineage>
</organism>
<dbReference type="Pfam" id="PF00589">
    <property type="entry name" value="Phage_integrase"/>
    <property type="match status" value="1"/>
</dbReference>
<dbReference type="Gene3D" id="1.10.443.10">
    <property type="entry name" value="Intergrase catalytic core"/>
    <property type="match status" value="1"/>
</dbReference>
<evidence type="ECO:0000313" key="6">
    <source>
        <dbReference type="Proteomes" id="UP000238775"/>
    </source>
</evidence>
<proteinExistence type="inferred from homology"/>
<evidence type="ECO:0000256" key="2">
    <source>
        <dbReference type="ARBA" id="ARBA00023125"/>
    </source>
</evidence>
<keyword evidence="3" id="KW-0233">DNA recombination</keyword>
<dbReference type="EMBL" id="PGWZ01000516">
    <property type="protein sequence ID" value="PPJ70662.1"/>
    <property type="molecule type" value="Genomic_DNA"/>
</dbReference>
<dbReference type="SUPFAM" id="SSF56349">
    <property type="entry name" value="DNA breaking-rejoining enzymes"/>
    <property type="match status" value="1"/>
</dbReference>
<dbReference type="InterPro" id="IPR050090">
    <property type="entry name" value="Tyrosine_recombinase_XerCD"/>
</dbReference>
<accession>A0A7Z1MZ88</accession>